<dbReference type="RefSeq" id="WP_139087912.1">
    <property type="nucleotide sequence ID" value="NZ_VDFR01000042.1"/>
</dbReference>
<gene>
    <name evidence="2" type="ORF">FHE65_08935</name>
    <name evidence="1" type="ORF">FHE65_29920</name>
</gene>
<evidence type="ECO:0000313" key="1">
    <source>
        <dbReference type="EMBL" id="TNC32918.1"/>
    </source>
</evidence>
<protein>
    <submittedName>
        <fullName evidence="2">Cold-shock protein</fullName>
    </submittedName>
</protein>
<dbReference type="OrthoDB" id="3830203at2"/>
<evidence type="ECO:0000313" key="3">
    <source>
        <dbReference type="Proteomes" id="UP000306740"/>
    </source>
</evidence>
<dbReference type="Proteomes" id="UP000306740">
    <property type="component" value="Unassembled WGS sequence"/>
</dbReference>
<dbReference type="EMBL" id="VDFR01000184">
    <property type="protein sequence ID" value="TNC32918.1"/>
    <property type="molecule type" value="Genomic_DNA"/>
</dbReference>
<accession>A0A5C4MPK2</accession>
<reference evidence="2 3" key="1">
    <citation type="submission" date="2019-05" db="EMBL/GenBank/DDBJ databases">
        <title>Mumia sp. nov., isolated from the intestinal contents of plateau pika (Ochotona curzoniae) in the Qinghai-Tibet plateau of China.</title>
        <authorList>
            <person name="Tian Z."/>
        </authorList>
    </citation>
    <scope>NUCLEOTIDE SEQUENCE [LARGE SCALE GENOMIC DNA]</scope>
    <source>
        <strain evidence="3">527</strain>
        <strain evidence="2">Z527</strain>
    </source>
</reference>
<organism evidence="2 3">
    <name type="scientific">Mumia zhuanghuii</name>
    <dbReference type="NCBI Taxonomy" id="2585211"/>
    <lineage>
        <taxon>Bacteria</taxon>
        <taxon>Bacillati</taxon>
        <taxon>Actinomycetota</taxon>
        <taxon>Actinomycetes</taxon>
        <taxon>Propionibacteriales</taxon>
        <taxon>Nocardioidaceae</taxon>
        <taxon>Mumia</taxon>
    </lineage>
</organism>
<name>A0A5C4MPK2_9ACTN</name>
<comment type="caution">
    <text evidence="2">The sequence shown here is derived from an EMBL/GenBank/DDBJ whole genome shotgun (WGS) entry which is preliminary data.</text>
</comment>
<sequence length="62" mass="6544">MQGTIVSFDAEEGGVLVLDDGVTMPYGRDVVAASPVRHLRLGQRVIVETGGPDGTITALRIH</sequence>
<dbReference type="EMBL" id="VDFR01000042">
    <property type="protein sequence ID" value="TNC47774.1"/>
    <property type="molecule type" value="Genomic_DNA"/>
</dbReference>
<proteinExistence type="predicted"/>
<dbReference type="AlphaFoldDB" id="A0A5C4MPK2"/>
<evidence type="ECO:0000313" key="2">
    <source>
        <dbReference type="EMBL" id="TNC47774.1"/>
    </source>
</evidence>